<evidence type="ECO:0000259" key="1">
    <source>
        <dbReference type="Pfam" id="PF13392"/>
    </source>
</evidence>
<dbReference type="EMBL" id="JAPFFF010000011">
    <property type="protein sequence ID" value="KAK8878081.1"/>
    <property type="molecule type" value="Genomic_DNA"/>
</dbReference>
<keyword evidence="3" id="KW-1185">Reference proteome</keyword>
<dbReference type="Pfam" id="PF13392">
    <property type="entry name" value="HNH_3"/>
    <property type="match status" value="1"/>
</dbReference>
<evidence type="ECO:0000313" key="3">
    <source>
        <dbReference type="Proteomes" id="UP001470230"/>
    </source>
</evidence>
<name>A0ABR2JKV1_9EUKA</name>
<feature type="domain" description="HNH nuclease" evidence="1">
    <location>
        <begin position="51"/>
        <end position="95"/>
    </location>
</feature>
<evidence type="ECO:0000313" key="2">
    <source>
        <dbReference type="EMBL" id="KAK8878081.1"/>
    </source>
</evidence>
<dbReference type="InterPro" id="IPR044925">
    <property type="entry name" value="His-Me_finger_sf"/>
</dbReference>
<dbReference type="InterPro" id="IPR003615">
    <property type="entry name" value="HNH_nuc"/>
</dbReference>
<dbReference type="Gene3D" id="3.90.75.20">
    <property type="match status" value="1"/>
</dbReference>
<protein>
    <recommendedName>
        <fullName evidence="1">HNH nuclease domain-containing protein</fullName>
    </recommendedName>
</protein>
<reference evidence="2 3" key="1">
    <citation type="submission" date="2024-04" db="EMBL/GenBank/DDBJ databases">
        <title>Tritrichomonas musculus Genome.</title>
        <authorList>
            <person name="Alves-Ferreira E."/>
            <person name="Grigg M."/>
            <person name="Lorenzi H."/>
            <person name="Galac M."/>
        </authorList>
    </citation>
    <scope>NUCLEOTIDE SEQUENCE [LARGE SCALE GENOMIC DNA]</scope>
    <source>
        <strain evidence="2 3">EAF2021</strain>
    </source>
</reference>
<comment type="caution">
    <text evidence="2">The sequence shown here is derived from an EMBL/GenBank/DDBJ whole genome shotgun (WGS) entry which is preliminary data.</text>
</comment>
<sequence>MTYEVLRNHTDYEILTEYPHTVRRHRDGRVISEWFDDKGYVKLKLNQTAYMKHRIIAEQWIVNDDPATKTQVDHINHNRSDNRISNLRWISNRDNCKNKSRHHGVEYTFITELDISNSIEVNEYNGHEFTGYYYHIDEDQFYLQTADDLYRRLHINNDRGSEFVLLNDINHKTVKVTINTFKRQHDII</sequence>
<accession>A0ABR2JKV1</accession>
<dbReference type="Proteomes" id="UP001470230">
    <property type="component" value="Unassembled WGS sequence"/>
</dbReference>
<organism evidence="2 3">
    <name type="scientific">Tritrichomonas musculus</name>
    <dbReference type="NCBI Taxonomy" id="1915356"/>
    <lineage>
        <taxon>Eukaryota</taxon>
        <taxon>Metamonada</taxon>
        <taxon>Parabasalia</taxon>
        <taxon>Tritrichomonadida</taxon>
        <taxon>Tritrichomonadidae</taxon>
        <taxon>Tritrichomonas</taxon>
    </lineage>
</organism>
<proteinExistence type="predicted"/>
<gene>
    <name evidence="2" type="ORF">M9Y10_004844</name>
</gene>
<dbReference type="SUPFAM" id="SSF54060">
    <property type="entry name" value="His-Me finger endonucleases"/>
    <property type="match status" value="1"/>
</dbReference>